<evidence type="ECO:0000256" key="6">
    <source>
        <dbReference type="ARBA" id="ARBA00023157"/>
    </source>
</evidence>
<dbReference type="PROSITE" id="PS00010">
    <property type="entry name" value="ASX_HYDROXYL"/>
    <property type="match status" value="1"/>
</dbReference>
<evidence type="ECO:0000256" key="5">
    <source>
        <dbReference type="ARBA" id="ARBA00022737"/>
    </source>
</evidence>
<keyword evidence="5" id="KW-0677">Repeat</keyword>
<evidence type="ECO:0000256" key="4">
    <source>
        <dbReference type="ARBA" id="ARBA00022729"/>
    </source>
</evidence>
<accession>A0AAN9B4W6</accession>
<dbReference type="GO" id="GO:0005576">
    <property type="term" value="C:extracellular region"/>
    <property type="evidence" value="ECO:0007669"/>
    <property type="project" value="UniProtKB-SubCell"/>
</dbReference>
<dbReference type="InterPro" id="IPR000742">
    <property type="entry name" value="EGF"/>
</dbReference>
<dbReference type="SUPFAM" id="SSF57196">
    <property type="entry name" value="EGF/Laminin"/>
    <property type="match status" value="2"/>
</dbReference>
<keyword evidence="3" id="KW-0245">EGF-like domain</keyword>
<evidence type="ECO:0000256" key="3">
    <source>
        <dbReference type="ARBA" id="ARBA00022536"/>
    </source>
</evidence>
<dbReference type="FunFam" id="2.10.25.10:FF:000096">
    <property type="entry name" value="Putative fibrillin 2"/>
    <property type="match status" value="1"/>
</dbReference>
<keyword evidence="11" id="KW-1185">Reference proteome</keyword>
<keyword evidence="4" id="KW-0732">Signal</keyword>
<dbReference type="Pfam" id="PF07645">
    <property type="entry name" value="EGF_CA"/>
    <property type="match status" value="2"/>
</dbReference>
<proteinExistence type="predicted"/>
<dbReference type="InterPro" id="IPR049883">
    <property type="entry name" value="NOTCH1_EGF-like"/>
</dbReference>
<dbReference type="EMBL" id="JBAMIC010000013">
    <property type="protein sequence ID" value="KAK7097854.1"/>
    <property type="molecule type" value="Genomic_DNA"/>
</dbReference>
<dbReference type="Proteomes" id="UP001374579">
    <property type="component" value="Unassembled WGS sequence"/>
</dbReference>
<protein>
    <submittedName>
        <fullName evidence="10">Uncharacterized protein</fullName>
    </submittedName>
</protein>
<keyword evidence="7" id="KW-0325">Glycoprotein</keyword>
<comment type="subcellular location">
    <subcellularLocation>
        <location evidence="1">Secreted</location>
    </subcellularLocation>
</comment>
<evidence type="ECO:0000259" key="9">
    <source>
        <dbReference type="SMART" id="SM00181"/>
    </source>
</evidence>
<dbReference type="AlphaFoldDB" id="A0AAN9B4W6"/>
<dbReference type="Gene3D" id="2.10.25.10">
    <property type="entry name" value="Laminin"/>
    <property type="match status" value="2"/>
</dbReference>
<reference evidence="10 11" key="1">
    <citation type="submission" date="2024-02" db="EMBL/GenBank/DDBJ databases">
        <title>Chromosome-scale genome assembly of the rough periwinkle Littorina saxatilis.</title>
        <authorList>
            <person name="De Jode A."/>
            <person name="Faria R."/>
            <person name="Formenti G."/>
            <person name="Sims Y."/>
            <person name="Smith T.P."/>
            <person name="Tracey A."/>
            <person name="Wood J.M.D."/>
            <person name="Zagrodzka Z.B."/>
            <person name="Johannesson K."/>
            <person name="Butlin R.K."/>
            <person name="Leder E.H."/>
        </authorList>
    </citation>
    <scope>NUCLEOTIDE SEQUENCE [LARGE SCALE GENOMIC DNA]</scope>
    <source>
        <strain evidence="10">Snail1</strain>
        <tissue evidence="10">Muscle</tissue>
    </source>
</reference>
<dbReference type="InterPro" id="IPR001881">
    <property type="entry name" value="EGF-like_Ca-bd_dom"/>
</dbReference>
<keyword evidence="6" id="KW-1015">Disulfide bond</keyword>
<dbReference type="SMART" id="SM00179">
    <property type="entry name" value="EGF_CA"/>
    <property type="match status" value="2"/>
</dbReference>
<evidence type="ECO:0000259" key="8">
    <source>
        <dbReference type="SMART" id="SM00179"/>
    </source>
</evidence>
<evidence type="ECO:0000256" key="7">
    <source>
        <dbReference type="ARBA" id="ARBA00023180"/>
    </source>
</evidence>
<sequence length="102" mass="11221">MCACVCVCVPDVDECAENKGGCQDVCVNKWGTYKCRCEQRGLRLAKDNHSCEDVDECKRYKTKVCRHGVCSNTDGSFVCTCKAGFSTATDRSACIGNRETNM</sequence>
<evidence type="ECO:0000256" key="2">
    <source>
        <dbReference type="ARBA" id="ARBA00022525"/>
    </source>
</evidence>
<gene>
    <name evidence="10" type="ORF">V1264_004773</name>
</gene>
<evidence type="ECO:0000313" key="11">
    <source>
        <dbReference type="Proteomes" id="UP001374579"/>
    </source>
</evidence>
<feature type="domain" description="EGF-like calcium-binding" evidence="8">
    <location>
        <begin position="11"/>
        <end position="52"/>
    </location>
</feature>
<dbReference type="InterPro" id="IPR000152">
    <property type="entry name" value="EGF-type_Asp/Asn_hydroxyl_site"/>
</dbReference>
<feature type="domain" description="EGF-like" evidence="9">
    <location>
        <begin position="14"/>
        <end position="52"/>
    </location>
</feature>
<organism evidence="10 11">
    <name type="scientific">Littorina saxatilis</name>
    <dbReference type="NCBI Taxonomy" id="31220"/>
    <lineage>
        <taxon>Eukaryota</taxon>
        <taxon>Metazoa</taxon>
        <taxon>Spiralia</taxon>
        <taxon>Lophotrochozoa</taxon>
        <taxon>Mollusca</taxon>
        <taxon>Gastropoda</taxon>
        <taxon>Caenogastropoda</taxon>
        <taxon>Littorinimorpha</taxon>
        <taxon>Littorinoidea</taxon>
        <taxon>Littorinidae</taxon>
        <taxon>Littorina</taxon>
    </lineage>
</organism>
<dbReference type="InterPro" id="IPR018097">
    <property type="entry name" value="EGF_Ca-bd_CS"/>
</dbReference>
<evidence type="ECO:0000313" key="10">
    <source>
        <dbReference type="EMBL" id="KAK7097854.1"/>
    </source>
</evidence>
<dbReference type="GO" id="GO:0005509">
    <property type="term" value="F:calcium ion binding"/>
    <property type="evidence" value="ECO:0007669"/>
    <property type="project" value="InterPro"/>
</dbReference>
<comment type="caution">
    <text evidence="10">The sequence shown here is derived from an EMBL/GenBank/DDBJ whole genome shotgun (WGS) entry which is preliminary data.</text>
</comment>
<dbReference type="InterPro" id="IPR052080">
    <property type="entry name" value="vWF_C/EGF_Fibrillin"/>
</dbReference>
<dbReference type="FunFam" id="2.10.25.10:FF:000240">
    <property type="entry name" value="Vitamin K-dependent protein S"/>
    <property type="match status" value="1"/>
</dbReference>
<dbReference type="PANTHER" id="PTHR47333:SF4">
    <property type="entry name" value="EGF-LIKE DOMAIN-CONTAINING PROTEIN"/>
    <property type="match status" value="1"/>
</dbReference>
<dbReference type="SMART" id="SM00181">
    <property type="entry name" value="EGF"/>
    <property type="match status" value="2"/>
</dbReference>
<dbReference type="PANTHER" id="PTHR47333">
    <property type="entry name" value="VON WILLEBRAND FACTOR C AND EGF DOMAIN-CONTAINING PROTEIN"/>
    <property type="match status" value="1"/>
</dbReference>
<feature type="domain" description="EGF-like" evidence="9">
    <location>
        <begin position="56"/>
        <end position="95"/>
    </location>
</feature>
<keyword evidence="2" id="KW-0964">Secreted</keyword>
<feature type="domain" description="EGF-like calcium-binding" evidence="8">
    <location>
        <begin position="53"/>
        <end position="95"/>
    </location>
</feature>
<name>A0AAN9B4W6_9CAEN</name>
<dbReference type="PROSITE" id="PS01187">
    <property type="entry name" value="EGF_CA"/>
    <property type="match status" value="1"/>
</dbReference>
<evidence type="ECO:0000256" key="1">
    <source>
        <dbReference type="ARBA" id="ARBA00004613"/>
    </source>
</evidence>